<dbReference type="Gene3D" id="3.40.1190.20">
    <property type="match status" value="1"/>
</dbReference>
<dbReference type="EMBL" id="SHAG01000027">
    <property type="protein sequence ID" value="RZO75696.1"/>
    <property type="molecule type" value="Genomic_DNA"/>
</dbReference>
<evidence type="ECO:0000256" key="1">
    <source>
        <dbReference type="ARBA" id="ARBA00022679"/>
    </source>
</evidence>
<comment type="caution">
    <text evidence="4">The sequence shown here is derived from an EMBL/GenBank/DDBJ whole genome shotgun (WGS) entry which is preliminary data.</text>
</comment>
<accession>A0A520RZP5</accession>
<reference evidence="4 5" key="1">
    <citation type="submission" date="2019-02" db="EMBL/GenBank/DDBJ databases">
        <title>Prokaryotic population dynamics and viral predation in marine succession experiment using metagenomics: the confinement effect.</title>
        <authorList>
            <person name="Haro-Moreno J.M."/>
            <person name="Rodriguez-Valera F."/>
            <person name="Lopez-Perez M."/>
        </authorList>
    </citation>
    <scope>NUCLEOTIDE SEQUENCE [LARGE SCALE GENOMIC DNA]</scope>
    <source>
        <strain evidence="4">MED-G157</strain>
    </source>
</reference>
<dbReference type="Proteomes" id="UP000316199">
    <property type="component" value="Unassembled WGS sequence"/>
</dbReference>
<evidence type="ECO:0000313" key="4">
    <source>
        <dbReference type="EMBL" id="RZO75696.1"/>
    </source>
</evidence>
<dbReference type="PANTHER" id="PTHR10584">
    <property type="entry name" value="SUGAR KINASE"/>
    <property type="match status" value="1"/>
</dbReference>
<dbReference type="InterPro" id="IPR029056">
    <property type="entry name" value="Ribokinase-like"/>
</dbReference>
<dbReference type="AlphaFoldDB" id="A0A520RZP5"/>
<dbReference type="InterPro" id="IPR011611">
    <property type="entry name" value="PfkB_dom"/>
</dbReference>
<proteinExistence type="predicted"/>
<keyword evidence="2 4" id="KW-0418">Kinase</keyword>
<protein>
    <submittedName>
        <fullName evidence="4">Carbohydrate kinase family protein</fullName>
    </submittedName>
</protein>
<dbReference type="GO" id="GO:0016301">
    <property type="term" value="F:kinase activity"/>
    <property type="evidence" value="ECO:0007669"/>
    <property type="project" value="UniProtKB-KW"/>
</dbReference>
<dbReference type="PANTHER" id="PTHR10584:SF166">
    <property type="entry name" value="RIBOKINASE"/>
    <property type="match status" value="1"/>
</dbReference>
<keyword evidence="1" id="KW-0808">Transferase</keyword>
<dbReference type="SUPFAM" id="SSF53613">
    <property type="entry name" value="Ribokinase-like"/>
    <property type="match status" value="1"/>
</dbReference>
<evidence type="ECO:0000313" key="5">
    <source>
        <dbReference type="Proteomes" id="UP000316199"/>
    </source>
</evidence>
<feature type="domain" description="Carbohydrate kinase PfkB" evidence="3">
    <location>
        <begin position="22"/>
        <end position="270"/>
    </location>
</feature>
<gene>
    <name evidence="4" type="ORF">EVA68_06375</name>
</gene>
<evidence type="ECO:0000259" key="3">
    <source>
        <dbReference type="Pfam" id="PF00294"/>
    </source>
</evidence>
<name>A0A520RZP5_9GAMM</name>
<evidence type="ECO:0000256" key="2">
    <source>
        <dbReference type="ARBA" id="ARBA00022777"/>
    </source>
</evidence>
<dbReference type="Pfam" id="PF00294">
    <property type="entry name" value="PfkB"/>
    <property type="match status" value="1"/>
</dbReference>
<organism evidence="4 5">
    <name type="scientific">OM182 bacterium</name>
    <dbReference type="NCBI Taxonomy" id="2510334"/>
    <lineage>
        <taxon>Bacteria</taxon>
        <taxon>Pseudomonadati</taxon>
        <taxon>Pseudomonadota</taxon>
        <taxon>Gammaproteobacteria</taxon>
        <taxon>OMG group</taxon>
        <taxon>OM182 clade</taxon>
    </lineage>
</organism>
<sequence>MSYKNIVAAGECCLDLYDGESVARAGGITFNFAMNAARAFPGKNIHLISALGLRDKPLFAEKLDTSGIDYDLTIVRETPSIGINITQNGEREFHSYGSGGLLDWDLSKSQRRTIKEADLLILTRYDAITSLFQRLVKVPTNGMRVVDYADISGKVLSEAKAMLTNHQVADVCIFGLSPNEGLLRSYLEQLASDHTGLFVITLAHKGAIAIMEGKTWYQPAFPVSEVVDTTGAGDCFAAYFLSHWCSTGNVKEALEAGCFAASEVVQKMGAS</sequence>